<proteinExistence type="inferred from homology"/>
<evidence type="ECO:0000256" key="1">
    <source>
        <dbReference type="ARBA" id="ARBA00009437"/>
    </source>
</evidence>
<feature type="domain" description="HTH lysR-type" evidence="5">
    <location>
        <begin position="9"/>
        <end position="66"/>
    </location>
</feature>
<dbReference type="Gene3D" id="1.10.10.10">
    <property type="entry name" value="Winged helix-like DNA-binding domain superfamily/Winged helix DNA-binding domain"/>
    <property type="match status" value="1"/>
</dbReference>
<dbReference type="Pfam" id="PF03466">
    <property type="entry name" value="LysR_substrate"/>
    <property type="match status" value="1"/>
</dbReference>
<evidence type="ECO:0000313" key="6">
    <source>
        <dbReference type="EMBL" id="MFB9231465.1"/>
    </source>
</evidence>
<evidence type="ECO:0000256" key="2">
    <source>
        <dbReference type="ARBA" id="ARBA00023015"/>
    </source>
</evidence>
<keyword evidence="2" id="KW-0805">Transcription regulation</keyword>
<keyword evidence="4" id="KW-0804">Transcription</keyword>
<evidence type="ECO:0000256" key="3">
    <source>
        <dbReference type="ARBA" id="ARBA00023125"/>
    </source>
</evidence>
<dbReference type="SUPFAM" id="SSF46785">
    <property type="entry name" value="Winged helix' DNA-binding domain"/>
    <property type="match status" value="1"/>
</dbReference>
<dbReference type="PRINTS" id="PR00039">
    <property type="entry name" value="HTHLYSR"/>
</dbReference>
<dbReference type="EMBL" id="JBHMEA010000016">
    <property type="protein sequence ID" value="MFB9231465.1"/>
    <property type="molecule type" value="Genomic_DNA"/>
</dbReference>
<keyword evidence="7" id="KW-1185">Reference proteome</keyword>
<dbReference type="PANTHER" id="PTHR30537:SF26">
    <property type="entry name" value="GLYCINE CLEAVAGE SYSTEM TRANSCRIPTIONAL ACTIVATOR"/>
    <property type="match status" value="1"/>
</dbReference>
<dbReference type="RefSeq" id="WP_213888743.1">
    <property type="nucleotide sequence ID" value="NZ_JAGFNU010000005.1"/>
</dbReference>
<evidence type="ECO:0000256" key="4">
    <source>
        <dbReference type="ARBA" id="ARBA00023163"/>
    </source>
</evidence>
<accession>A0ABV5JDE4</accession>
<keyword evidence="3" id="KW-0238">DNA-binding</keyword>
<dbReference type="InterPro" id="IPR036388">
    <property type="entry name" value="WH-like_DNA-bd_sf"/>
</dbReference>
<dbReference type="SUPFAM" id="SSF53850">
    <property type="entry name" value="Periplasmic binding protein-like II"/>
    <property type="match status" value="1"/>
</dbReference>
<dbReference type="InterPro" id="IPR005119">
    <property type="entry name" value="LysR_subst-bd"/>
</dbReference>
<evidence type="ECO:0000259" key="5">
    <source>
        <dbReference type="PROSITE" id="PS50931"/>
    </source>
</evidence>
<name>A0ABV5JDE4_9RHOB</name>
<dbReference type="CDD" id="cd08432">
    <property type="entry name" value="PBP2_GcdR_TrpI_HvrB_AmpR_like"/>
    <property type="match status" value="1"/>
</dbReference>
<evidence type="ECO:0000313" key="7">
    <source>
        <dbReference type="Proteomes" id="UP001589683"/>
    </source>
</evidence>
<dbReference type="Gene3D" id="3.40.190.10">
    <property type="entry name" value="Periplasmic binding protein-like II"/>
    <property type="match status" value="2"/>
</dbReference>
<organism evidence="6 7">
    <name type="scientific">Pseudohalocynthiibacter aestuariivivens</name>
    <dbReference type="NCBI Taxonomy" id="1591409"/>
    <lineage>
        <taxon>Bacteria</taxon>
        <taxon>Pseudomonadati</taxon>
        <taxon>Pseudomonadota</taxon>
        <taxon>Alphaproteobacteria</taxon>
        <taxon>Rhodobacterales</taxon>
        <taxon>Paracoccaceae</taxon>
        <taxon>Pseudohalocynthiibacter</taxon>
    </lineage>
</organism>
<gene>
    <name evidence="6" type="ORF">ACFFUT_06655</name>
</gene>
<dbReference type="Pfam" id="PF00126">
    <property type="entry name" value="HTH_1"/>
    <property type="match status" value="1"/>
</dbReference>
<comment type="similarity">
    <text evidence="1">Belongs to the LysR transcriptional regulatory family.</text>
</comment>
<dbReference type="PROSITE" id="PS50931">
    <property type="entry name" value="HTH_LYSR"/>
    <property type="match status" value="1"/>
</dbReference>
<sequence>MYKRKSIQPVLKALYVFEAVAREQSFTRAAHHLGMPQPSVSRFIANLESFIGTPLIHRRHNRIEMTPAGDELVKATELGLGHIRAVVETLMRGQTIDRLSIVCTHGFAHMWVLPRMEPLRALLPGWDIRLNTSDQPQDADFDDADIVIRFGSGDWAGMHASLLFEEEVFPVCAPALLSANRLQQEMVQPGDLSALPLIAQDFGEFGWVSWSDLFRAFGIKCEQLPEIHPVPSYHFILQAATEGKGVALAWAHLTEPYLSNGWLVELPNMRLSTGKAYYATFATDHPQKEAITRWLTACRMP</sequence>
<dbReference type="PANTHER" id="PTHR30537">
    <property type="entry name" value="HTH-TYPE TRANSCRIPTIONAL REGULATOR"/>
    <property type="match status" value="1"/>
</dbReference>
<comment type="caution">
    <text evidence="6">The sequence shown here is derived from an EMBL/GenBank/DDBJ whole genome shotgun (WGS) entry which is preliminary data.</text>
</comment>
<dbReference type="Proteomes" id="UP001589683">
    <property type="component" value="Unassembled WGS sequence"/>
</dbReference>
<dbReference type="InterPro" id="IPR000847">
    <property type="entry name" value="LysR_HTH_N"/>
</dbReference>
<protein>
    <submittedName>
        <fullName evidence="6">LysR substrate-binding domain-containing protein</fullName>
    </submittedName>
</protein>
<dbReference type="InterPro" id="IPR036390">
    <property type="entry name" value="WH_DNA-bd_sf"/>
</dbReference>
<reference evidence="6 7" key="1">
    <citation type="submission" date="2024-09" db="EMBL/GenBank/DDBJ databases">
        <authorList>
            <person name="Sun Q."/>
            <person name="Mori K."/>
        </authorList>
    </citation>
    <scope>NUCLEOTIDE SEQUENCE [LARGE SCALE GENOMIC DNA]</scope>
    <source>
        <strain evidence="6 7">CECT 8726</strain>
    </source>
</reference>
<dbReference type="InterPro" id="IPR058163">
    <property type="entry name" value="LysR-type_TF_proteobact-type"/>
</dbReference>